<dbReference type="InterPro" id="IPR027486">
    <property type="entry name" value="Ribosomal_uS10_dom"/>
</dbReference>
<comment type="subunit">
    <text evidence="7">Part of the mitochondrial small ribosomal subunit.</text>
</comment>
<keyword evidence="2 9" id="KW-0689">Ribosomal protein</keyword>
<dbReference type="GO" id="GO:0005840">
    <property type="term" value="C:ribosome"/>
    <property type="evidence" value="ECO:0007669"/>
    <property type="project" value="UniProtKB-KW"/>
</dbReference>
<evidence type="ECO:0000256" key="6">
    <source>
        <dbReference type="ARBA" id="ARBA00057689"/>
    </source>
</evidence>
<evidence type="ECO:0000256" key="2">
    <source>
        <dbReference type="ARBA" id="ARBA00022980"/>
    </source>
</evidence>
<dbReference type="HAMAP" id="MF_00508">
    <property type="entry name" value="Ribosomal_uS10"/>
    <property type="match status" value="1"/>
</dbReference>
<dbReference type="GO" id="GO:1990904">
    <property type="term" value="C:ribonucleoprotein complex"/>
    <property type="evidence" value="ECO:0007669"/>
    <property type="project" value="UniProtKB-KW"/>
</dbReference>
<dbReference type="EMBL" id="JABBWG010000009">
    <property type="protein sequence ID" value="KAG1819491.1"/>
    <property type="molecule type" value="Genomic_DNA"/>
</dbReference>
<dbReference type="InterPro" id="IPR001848">
    <property type="entry name" value="Ribosomal_uS10"/>
</dbReference>
<name>A0A9P7JFM2_9AGAM</name>
<dbReference type="PRINTS" id="PR00971">
    <property type="entry name" value="RIBOSOMALS10"/>
</dbReference>
<protein>
    <recommendedName>
        <fullName evidence="4">Small ribosomal subunit protein uS10m</fullName>
    </recommendedName>
    <alternativeName>
        <fullName evidence="5">37S ribosomal protein S10, mitochondrial</fullName>
    </alternativeName>
</protein>
<dbReference type="RefSeq" id="XP_041195026.1">
    <property type="nucleotide sequence ID" value="XM_041335137.1"/>
</dbReference>
<dbReference type="GO" id="GO:0003735">
    <property type="term" value="F:structural constituent of ribosome"/>
    <property type="evidence" value="ECO:0007669"/>
    <property type="project" value="InterPro"/>
</dbReference>
<keyword evidence="3" id="KW-0687">Ribonucleoprotein</keyword>
<dbReference type="Pfam" id="PF00338">
    <property type="entry name" value="Ribosomal_S10"/>
    <property type="match status" value="1"/>
</dbReference>
<dbReference type="Proteomes" id="UP000807769">
    <property type="component" value="Unassembled WGS sequence"/>
</dbReference>
<dbReference type="GO" id="GO:0006412">
    <property type="term" value="P:translation"/>
    <property type="evidence" value="ECO:0007669"/>
    <property type="project" value="InterPro"/>
</dbReference>
<dbReference type="Gene3D" id="3.30.70.600">
    <property type="entry name" value="Ribosomal protein S10 domain"/>
    <property type="match status" value="1"/>
</dbReference>
<dbReference type="SUPFAM" id="SSF54999">
    <property type="entry name" value="Ribosomal protein S10"/>
    <property type="match status" value="1"/>
</dbReference>
<comment type="caution">
    <text evidence="9">The sequence shown here is derived from an EMBL/GenBank/DDBJ whole genome shotgun (WGS) entry which is preliminary data.</text>
</comment>
<proteinExistence type="inferred from homology"/>
<evidence type="ECO:0000256" key="5">
    <source>
        <dbReference type="ARBA" id="ARBA00042916"/>
    </source>
</evidence>
<sequence length="238" mass="26992">MRSGIRRVRYFAYRVLVAIRELEDMFPQRSCLALPTIARLVRFNGSSSNTSGPLLPTRKLEPEAPAPLTEEEFSSMTIHGRSLYPPSYHPRTHSVPVAQLQFRAYNHQFLELYMHFVGHAAAALGIPISRPVYLPTQRSLWTVPRGPFVHKKSQENFERKVHKRAIKAWDADPEVVDRWVRYIARHAMPGVGLRVTQWKRAPPGIGQHMVDAAVGTTRPGSGADNVKALAKKIMRQEL</sequence>
<evidence type="ECO:0000256" key="1">
    <source>
        <dbReference type="ARBA" id="ARBA00007102"/>
    </source>
</evidence>
<dbReference type="AlphaFoldDB" id="A0A9P7JFM2"/>
<comment type="function">
    <text evidence="6">Involved in mitochondrial genome encoded proteins translation. Involved in the binding of tRNA to the ribosomes.</text>
</comment>
<dbReference type="FunFam" id="3.30.70.600:FF:000003">
    <property type="entry name" value="30S ribosomal protein S10"/>
    <property type="match status" value="1"/>
</dbReference>
<organism evidence="9 10">
    <name type="scientific">Suillus subaureus</name>
    <dbReference type="NCBI Taxonomy" id="48587"/>
    <lineage>
        <taxon>Eukaryota</taxon>
        <taxon>Fungi</taxon>
        <taxon>Dikarya</taxon>
        <taxon>Basidiomycota</taxon>
        <taxon>Agaricomycotina</taxon>
        <taxon>Agaricomycetes</taxon>
        <taxon>Agaricomycetidae</taxon>
        <taxon>Boletales</taxon>
        <taxon>Suillineae</taxon>
        <taxon>Suillaceae</taxon>
        <taxon>Suillus</taxon>
    </lineage>
</organism>
<dbReference type="GeneID" id="64629154"/>
<reference evidence="9" key="1">
    <citation type="journal article" date="2020" name="New Phytol.">
        <title>Comparative genomics reveals dynamic genome evolution in host specialist ectomycorrhizal fungi.</title>
        <authorList>
            <person name="Lofgren L.A."/>
            <person name="Nguyen N.H."/>
            <person name="Vilgalys R."/>
            <person name="Ruytinx J."/>
            <person name="Liao H.L."/>
            <person name="Branco S."/>
            <person name="Kuo A."/>
            <person name="LaButti K."/>
            <person name="Lipzen A."/>
            <person name="Andreopoulos W."/>
            <person name="Pangilinan J."/>
            <person name="Riley R."/>
            <person name="Hundley H."/>
            <person name="Na H."/>
            <person name="Barry K."/>
            <person name="Grigoriev I.V."/>
            <person name="Stajich J.E."/>
            <person name="Kennedy P.G."/>
        </authorList>
    </citation>
    <scope>NUCLEOTIDE SEQUENCE</scope>
    <source>
        <strain evidence="9">MN1</strain>
    </source>
</reference>
<keyword evidence="10" id="KW-1185">Reference proteome</keyword>
<evidence type="ECO:0000256" key="7">
    <source>
        <dbReference type="ARBA" id="ARBA00065857"/>
    </source>
</evidence>
<dbReference type="PANTHER" id="PTHR11700">
    <property type="entry name" value="30S RIBOSOMAL PROTEIN S10 FAMILY MEMBER"/>
    <property type="match status" value="1"/>
</dbReference>
<evidence type="ECO:0000256" key="4">
    <source>
        <dbReference type="ARBA" id="ARBA00035261"/>
    </source>
</evidence>
<evidence type="ECO:0000259" key="8">
    <source>
        <dbReference type="SMART" id="SM01403"/>
    </source>
</evidence>
<comment type="similarity">
    <text evidence="1">Belongs to the universal ribosomal protein uS10 family.</text>
</comment>
<dbReference type="InterPro" id="IPR036838">
    <property type="entry name" value="Ribosomal_uS10_dom_sf"/>
</dbReference>
<dbReference type="SMART" id="SM01403">
    <property type="entry name" value="Ribosomal_S10"/>
    <property type="match status" value="1"/>
</dbReference>
<evidence type="ECO:0000313" key="9">
    <source>
        <dbReference type="EMBL" id="KAG1819491.1"/>
    </source>
</evidence>
<evidence type="ECO:0000256" key="3">
    <source>
        <dbReference type="ARBA" id="ARBA00023274"/>
    </source>
</evidence>
<feature type="domain" description="Small ribosomal subunit protein uS10" evidence="8">
    <location>
        <begin position="99"/>
        <end position="196"/>
    </location>
</feature>
<gene>
    <name evidence="9" type="ORF">BJ212DRAFT_1341246</name>
</gene>
<evidence type="ECO:0000313" key="10">
    <source>
        <dbReference type="Proteomes" id="UP000807769"/>
    </source>
</evidence>
<dbReference type="OrthoDB" id="366214at2759"/>
<accession>A0A9P7JFM2</accession>